<dbReference type="InterPro" id="IPR019291">
    <property type="entry name" value="Host_attachment_protein"/>
</dbReference>
<feature type="compositionally biased region" description="Basic and acidic residues" evidence="1">
    <location>
        <begin position="35"/>
        <end position="50"/>
    </location>
</feature>
<dbReference type="Pfam" id="PF10116">
    <property type="entry name" value="Host_attach"/>
    <property type="match status" value="1"/>
</dbReference>
<name>A0A401JBR9_9PROT</name>
<feature type="region of interest" description="Disordered" evidence="1">
    <location>
        <begin position="35"/>
        <end position="79"/>
    </location>
</feature>
<evidence type="ECO:0000313" key="2">
    <source>
        <dbReference type="EMBL" id="GBL45049.1"/>
    </source>
</evidence>
<evidence type="ECO:0000313" key="3">
    <source>
        <dbReference type="Proteomes" id="UP000286806"/>
    </source>
</evidence>
<feature type="compositionally biased region" description="Basic and acidic residues" evidence="1">
    <location>
        <begin position="68"/>
        <end position="79"/>
    </location>
</feature>
<dbReference type="RefSeq" id="WP_124703885.1">
    <property type="nucleotide sequence ID" value="NZ_BGOW01000004.1"/>
</dbReference>
<evidence type="ECO:0008006" key="4">
    <source>
        <dbReference type="Google" id="ProtNLM"/>
    </source>
</evidence>
<protein>
    <recommendedName>
        <fullName evidence="4">Host attachment protein</fullName>
    </recommendedName>
</protein>
<reference evidence="2 3" key="1">
    <citation type="journal article" date="2019" name="Front. Microbiol.">
        <title>Genomes of Neutrophilic Sulfur-Oxidizing Chemolithoautotrophs Representing 9 Proteobacterial Species From 8 Genera.</title>
        <authorList>
            <person name="Watanabe T."/>
            <person name="Kojima H."/>
            <person name="Umezawa K."/>
            <person name="Hori C."/>
            <person name="Takasuka T.E."/>
            <person name="Kato Y."/>
            <person name="Fukui M."/>
        </authorList>
    </citation>
    <scope>NUCLEOTIDE SEQUENCE [LARGE SCALE GENOMIC DNA]</scope>
    <source>
        <strain evidence="2 3">TTN</strain>
    </source>
</reference>
<keyword evidence="3" id="KW-1185">Reference proteome</keyword>
<comment type="caution">
    <text evidence="2">The sequence shown here is derived from an EMBL/GenBank/DDBJ whole genome shotgun (WGS) entry which is preliminary data.</text>
</comment>
<dbReference type="OrthoDB" id="329419at2"/>
<sequence>MTTTWIVVANASLARLYINNGPKQGLQLLKELNHPESREKASELVSDRPGHNPGTGNGHGSFVPATDPKQHEAERFAQELSKELECGRASNHYERLIMVASSPFIGVLNQRLTGHVRNMVSDTIEKDYTRATPKELSGHLEHCIYL</sequence>
<gene>
    <name evidence="2" type="ORF">SFMTTN_0853</name>
</gene>
<proteinExistence type="predicted"/>
<dbReference type="AlphaFoldDB" id="A0A401JBR9"/>
<evidence type="ECO:0000256" key="1">
    <source>
        <dbReference type="SAM" id="MobiDB-lite"/>
    </source>
</evidence>
<dbReference type="EMBL" id="BGOW01000004">
    <property type="protein sequence ID" value="GBL45049.1"/>
    <property type="molecule type" value="Genomic_DNA"/>
</dbReference>
<accession>A0A401JBR9</accession>
<organism evidence="2 3">
    <name type="scientific">Sulfuriferula multivorans</name>
    <dbReference type="NCBI Taxonomy" id="1559896"/>
    <lineage>
        <taxon>Bacteria</taxon>
        <taxon>Pseudomonadati</taxon>
        <taxon>Pseudomonadota</taxon>
        <taxon>Betaproteobacteria</taxon>
        <taxon>Nitrosomonadales</taxon>
        <taxon>Sulfuricellaceae</taxon>
        <taxon>Sulfuriferula</taxon>
    </lineage>
</organism>
<dbReference type="Proteomes" id="UP000286806">
    <property type="component" value="Unassembled WGS sequence"/>
</dbReference>